<keyword evidence="3" id="KW-0249">Electron transport</keyword>
<evidence type="ECO:0000256" key="3">
    <source>
        <dbReference type="ARBA" id="ARBA00022982"/>
    </source>
</evidence>
<organism evidence="6 7">
    <name type="scientific">Hungatella hathewayi</name>
    <dbReference type="NCBI Taxonomy" id="154046"/>
    <lineage>
        <taxon>Bacteria</taxon>
        <taxon>Bacillati</taxon>
        <taxon>Bacillota</taxon>
        <taxon>Clostridia</taxon>
        <taxon>Lachnospirales</taxon>
        <taxon>Lachnospiraceae</taxon>
        <taxon>Hungatella</taxon>
    </lineage>
</organism>
<dbReference type="Pfam" id="PF21349">
    <property type="entry name" value="RUBY_RBDX"/>
    <property type="match status" value="1"/>
</dbReference>
<comment type="cofactor">
    <cofactor evidence="1">
        <name>Fe(3+)</name>
        <dbReference type="ChEBI" id="CHEBI:29034"/>
    </cofactor>
</comment>
<evidence type="ECO:0000259" key="4">
    <source>
        <dbReference type="PROSITE" id="PS50903"/>
    </source>
</evidence>
<dbReference type="SUPFAM" id="SSF56300">
    <property type="entry name" value="Metallo-dependent phosphatases"/>
    <property type="match status" value="1"/>
</dbReference>
<evidence type="ECO:0000256" key="2">
    <source>
        <dbReference type="ARBA" id="ARBA00022448"/>
    </source>
</evidence>
<gene>
    <name evidence="6" type="ORF">DXD79_10370</name>
</gene>
<dbReference type="InterPro" id="IPR004843">
    <property type="entry name" value="Calcineurin-like_PHP"/>
</dbReference>
<evidence type="ECO:0000313" key="7">
    <source>
        <dbReference type="Proteomes" id="UP000263014"/>
    </source>
</evidence>
<dbReference type="GO" id="GO:0016787">
    <property type="term" value="F:hydrolase activity"/>
    <property type="evidence" value="ECO:0007669"/>
    <property type="project" value="InterPro"/>
</dbReference>
<dbReference type="RefSeq" id="WP_117631119.1">
    <property type="nucleotide sequence ID" value="NZ_QSON01000004.1"/>
</dbReference>
<dbReference type="PANTHER" id="PTHR33746:SF4">
    <property type="entry name" value="RUBRERYTHRIN"/>
    <property type="match status" value="1"/>
</dbReference>
<dbReference type="InterPro" id="IPR009078">
    <property type="entry name" value="Ferritin-like_SF"/>
</dbReference>
<proteinExistence type="predicted"/>
<keyword evidence="2" id="KW-0813">Transport</keyword>
<accession>A0A374P8M8</accession>
<dbReference type="InterPro" id="IPR052753">
    <property type="entry name" value="Rbr2/Nigerythrin"/>
</dbReference>
<evidence type="ECO:0000313" key="6">
    <source>
        <dbReference type="EMBL" id="RGJ05295.1"/>
    </source>
</evidence>
<dbReference type="Pfam" id="PF02915">
    <property type="entry name" value="Rubrerythrin"/>
    <property type="match status" value="1"/>
</dbReference>
<dbReference type="CDD" id="cd00350">
    <property type="entry name" value="rubredoxin_like"/>
    <property type="match status" value="1"/>
</dbReference>
<dbReference type="Gene3D" id="3.60.21.10">
    <property type="match status" value="1"/>
</dbReference>
<sequence length="419" mass="47275">MNFIQKVTAPILPIGDVSSFSLIGDPGCEGLGTTMMRVYVNALELASRDDFILIAGDMVPTGKRRFYETISEITNSVAGKDTYILRGNHDTGVYTEYFGLQNYALIGDSFTVVVLDNAMRTFEAEGLELLGRVLAMEECRNVVIAFHIPLPNHFIRNSVSEAEFERLRAVYAPYREKVKYFACGHVHSRFEDVVDGIPLICSGGGGAMIEDVSEEIKASDVDYHIVRFFMEEGRLCHRIVDLTEMYYKREQLEPVLKEKLEEAVKGELYAHLRYLTFADRAQKRGYEKVANLMRALADSEYRHARSFFAVLEQPVPFMEALSGFRKSENFEFERLYPMVSDYAAGIGGMLAKQAFADAAKMERSHAELIAKAEKLEEFSVDTLYVCPVCGCVMTAVDEIDRCPVCGAPKRQFREFTGKE</sequence>
<dbReference type="Proteomes" id="UP000263014">
    <property type="component" value="Unassembled WGS sequence"/>
</dbReference>
<dbReference type="AlphaFoldDB" id="A0A374P8M8"/>
<reference evidence="6 7" key="1">
    <citation type="submission" date="2018-08" db="EMBL/GenBank/DDBJ databases">
        <title>A genome reference for cultivated species of the human gut microbiota.</title>
        <authorList>
            <person name="Zou Y."/>
            <person name="Xue W."/>
            <person name="Luo G."/>
        </authorList>
    </citation>
    <scope>NUCLEOTIDE SEQUENCE [LARGE SCALE GENOMIC DNA]</scope>
    <source>
        <strain evidence="6 7">TM09-12</strain>
    </source>
</reference>
<dbReference type="Gene3D" id="2.20.28.10">
    <property type="match status" value="1"/>
</dbReference>
<dbReference type="PROSITE" id="PS50903">
    <property type="entry name" value="RUBREDOXIN_LIKE"/>
    <property type="match status" value="1"/>
</dbReference>
<feature type="domain" description="Ferritin-like diiron" evidence="5">
    <location>
        <begin position="250"/>
        <end position="380"/>
    </location>
</feature>
<dbReference type="InterPro" id="IPR048574">
    <property type="entry name" value="RUBY_RBDX"/>
</dbReference>
<name>A0A374P8M8_9FIRM</name>
<dbReference type="SUPFAM" id="SSF47240">
    <property type="entry name" value="Ferritin-like"/>
    <property type="match status" value="1"/>
</dbReference>
<dbReference type="InterPro" id="IPR029052">
    <property type="entry name" value="Metallo-depent_PP-like"/>
</dbReference>
<dbReference type="Pfam" id="PF00149">
    <property type="entry name" value="Metallophos"/>
    <property type="match status" value="1"/>
</dbReference>
<dbReference type="PROSITE" id="PS50905">
    <property type="entry name" value="FERRITIN_LIKE"/>
    <property type="match status" value="1"/>
</dbReference>
<dbReference type="InterPro" id="IPR009040">
    <property type="entry name" value="Ferritin-like_diiron"/>
</dbReference>
<dbReference type="SUPFAM" id="SSF57802">
    <property type="entry name" value="Rubredoxin-like"/>
    <property type="match status" value="1"/>
</dbReference>
<dbReference type="InterPro" id="IPR012347">
    <property type="entry name" value="Ferritin-like"/>
</dbReference>
<evidence type="ECO:0000256" key="1">
    <source>
        <dbReference type="ARBA" id="ARBA00001965"/>
    </source>
</evidence>
<comment type="caution">
    <text evidence="6">The sequence shown here is derived from an EMBL/GenBank/DDBJ whole genome shotgun (WGS) entry which is preliminary data.</text>
</comment>
<dbReference type="Gene3D" id="1.20.1260.10">
    <property type="match status" value="1"/>
</dbReference>
<protein>
    <submittedName>
        <fullName evidence="6">Rubrerythrin family protein</fullName>
    </submittedName>
</protein>
<dbReference type="InterPro" id="IPR003251">
    <property type="entry name" value="Rr_diiron-bd_dom"/>
</dbReference>
<dbReference type="GO" id="GO:0005506">
    <property type="term" value="F:iron ion binding"/>
    <property type="evidence" value="ECO:0007669"/>
    <property type="project" value="InterPro"/>
</dbReference>
<dbReference type="GO" id="GO:0016491">
    <property type="term" value="F:oxidoreductase activity"/>
    <property type="evidence" value="ECO:0007669"/>
    <property type="project" value="InterPro"/>
</dbReference>
<dbReference type="PANTHER" id="PTHR33746">
    <property type="entry name" value="RUBRERYTHRIN"/>
    <property type="match status" value="1"/>
</dbReference>
<dbReference type="EMBL" id="QSON01000004">
    <property type="protein sequence ID" value="RGJ05295.1"/>
    <property type="molecule type" value="Genomic_DNA"/>
</dbReference>
<feature type="domain" description="Rubredoxin-like" evidence="4">
    <location>
        <begin position="381"/>
        <end position="415"/>
    </location>
</feature>
<dbReference type="InterPro" id="IPR024934">
    <property type="entry name" value="Rubredoxin-like_dom"/>
</dbReference>
<evidence type="ECO:0000259" key="5">
    <source>
        <dbReference type="PROSITE" id="PS50905"/>
    </source>
</evidence>